<feature type="compositionally biased region" description="Basic residues" evidence="2">
    <location>
        <begin position="483"/>
        <end position="497"/>
    </location>
</feature>
<reference evidence="4 5" key="1">
    <citation type="journal article" date="2018" name="Nat. Ecol. Evol.">
        <title>Genomic signatures of mitonuclear coevolution across populations of Tigriopus californicus.</title>
        <authorList>
            <person name="Barreto F.S."/>
            <person name="Watson E.T."/>
            <person name="Lima T.G."/>
            <person name="Willett C.S."/>
            <person name="Edmands S."/>
            <person name="Li W."/>
            <person name="Burton R.S."/>
        </authorList>
    </citation>
    <scope>NUCLEOTIDE SEQUENCE [LARGE SCALE GENOMIC DNA]</scope>
    <source>
        <strain evidence="4 5">San Diego</strain>
    </source>
</reference>
<dbReference type="Pfam" id="PF00035">
    <property type="entry name" value="dsrm"/>
    <property type="match status" value="1"/>
</dbReference>
<evidence type="ECO:0000313" key="4">
    <source>
        <dbReference type="EMBL" id="TRY62585.1"/>
    </source>
</evidence>
<evidence type="ECO:0000259" key="3">
    <source>
        <dbReference type="PROSITE" id="PS50137"/>
    </source>
</evidence>
<dbReference type="EMBL" id="VCGU01000458">
    <property type="protein sequence ID" value="TRY62585.1"/>
    <property type="molecule type" value="Genomic_DNA"/>
</dbReference>
<evidence type="ECO:0000256" key="2">
    <source>
        <dbReference type="SAM" id="MobiDB-lite"/>
    </source>
</evidence>
<feature type="compositionally biased region" description="Polar residues" evidence="2">
    <location>
        <begin position="723"/>
        <end position="733"/>
    </location>
</feature>
<dbReference type="SUPFAM" id="SSF54768">
    <property type="entry name" value="dsRNA-binding domain-like"/>
    <property type="match status" value="1"/>
</dbReference>
<feature type="region of interest" description="Disordered" evidence="2">
    <location>
        <begin position="248"/>
        <end position="320"/>
    </location>
</feature>
<feature type="compositionally biased region" description="Basic and acidic residues" evidence="2">
    <location>
        <begin position="397"/>
        <end position="411"/>
    </location>
</feature>
<feature type="compositionally biased region" description="Low complexity" evidence="2">
    <location>
        <begin position="295"/>
        <end position="309"/>
    </location>
</feature>
<dbReference type="InterPro" id="IPR014720">
    <property type="entry name" value="dsRBD_dom"/>
</dbReference>
<dbReference type="Gene3D" id="3.30.160.20">
    <property type="match status" value="1"/>
</dbReference>
<dbReference type="GO" id="GO:0003723">
    <property type="term" value="F:RNA binding"/>
    <property type="evidence" value="ECO:0007669"/>
    <property type="project" value="UniProtKB-UniRule"/>
</dbReference>
<evidence type="ECO:0000313" key="5">
    <source>
        <dbReference type="Proteomes" id="UP000318571"/>
    </source>
</evidence>
<feature type="compositionally biased region" description="Polar residues" evidence="2">
    <location>
        <begin position="149"/>
        <end position="172"/>
    </location>
</feature>
<evidence type="ECO:0000256" key="1">
    <source>
        <dbReference type="PROSITE-ProRule" id="PRU00266"/>
    </source>
</evidence>
<feature type="domain" description="DRBM" evidence="3">
    <location>
        <begin position="749"/>
        <end position="819"/>
    </location>
</feature>
<dbReference type="AlphaFoldDB" id="A0A553NAZ1"/>
<gene>
    <name evidence="4" type="ORF">TCAL_02650</name>
</gene>
<feature type="region of interest" description="Disordered" evidence="2">
    <location>
        <begin position="221"/>
        <end position="240"/>
    </location>
</feature>
<dbReference type="Proteomes" id="UP000318571">
    <property type="component" value="Chromosome 10"/>
</dbReference>
<keyword evidence="1" id="KW-0694">RNA-binding</keyword>
<feature type="compositionally biased region" description="Basic residues" evidence="2">
    <location>
        <begin position="453"/>
        <end position="464"/>
    </location>
</feature>
<feature type="region of interest" description="Disordered" evidence="2">
    <location>
        <begin position="370"/>
        <end position="553"/>
    </location>
</feature>
<comment type="caution">
    <text evidence="4">The sequence shown here is derived from an EMBL/GenBank/DDBJ whole genome shotgun (WGS) entry which is preliminary data.</text>
</comment>
<feature type="compositionally biased region" description="Acidic residues" evidence="2">
    <location>
        <begin position="267"/>
        <end position="276"/>
    </location>
</feature>
<organism evidence="4 5">
    <name type="scientific">Tigriopus californicus</name>
    <name type="common">Marine copepod</name>
    <dbReference type="NCBI Taxonomy" id="6832"/>
    <lineage>
        <taxon>Eukaryota</taxon>
        <taxon>Metazoa</taxon>
        <taxon>Ecdysozoa</taxon>
        <taxon>Arthropoda</taxon>
        <taxon>Crustacea</taxon>
        <taxon>Multicrustacea</taxon>
        <taxon>Hexanauplia</taxon>
        <taxon>Copepoda</taxon>
        <taxon>Harpacticoida</taxon>
        <taxon>Harpacticidae</taxon>
        <taxon>Tigriopus</taxon>
    </lineage>
</organism>
<feature type="compositionally biased region" description="Low complexity" evidence="2">
    <location>
        <begin position="472"/>
        <end position="482"/>
    </location>
</feature>
<dbReference type="SMART" id="SM00358">
    <property type="entry name" value="DSRM"/>
    <property type="match status" value="1"/>
</dbReference>
<accession>A0A553NAZ1</accession>
<sequence>MTNSSSSLTSLKEVVVELDFVSDSLSSGSIRRSGRTKMLHIPVVSPYHDFANLDSALWTLSQKDPDLKRILREQELIYFNSILSFTFLAFDAGKQAWNPVDPTSAIKIPEKTYLKVQLDHRPKNQTPPSLPLPVDMNPCRLIAKKLEGCQSSSSRHDVTASQDPPVSADTPTPSVPVKIDPPHTTDTSEQDRQSAFEKLFFIDDDEEAEKQLSLAAEAHQERIQLGSSQNHADSDSDEDDRLMIDEDREEVEETSTSVQPSKTADVMDLDNDDVDLDEWKQMLGIGDDKPDTEKSSSSSTNSNRASGSSPGLPRFPSEPVQVRPVAEVIPFQREPDVPVVIIDSKSESDTSDPLVASQVTNVSEITTELKGPAKTAAPEITTELKGPAKTAPVDDLDVSKVDKEKSQREIEVIDLEDGEILSENEEHGQDMEPEGSKAKEETKLDSPESPVPPRKRSKKKKSRRRRDDTDSDASSDSGSTRRLTNRKHSKRKSRRRSRDRDRSRSPQPYLADCPSEPDLTQQNNLPHPKPCVPPTAFQPGFYGPNSEPNFGGPYFGGPNPDGPNFDPNFVGPCFGGPNFDGPNFNRPNFGGPSFDGPNFGGPNFGPIGNQFRPPRPWAAGFGPHGRHPHPRLRFHDSGGPFNGCQPRASRPFGPSNLFPQVRSPHPGMSLPRPYGMRPTPHIRPAFMNDPAMVTPSGSYQYQAEKYHKKSKAVASSGKKNQQDEAITPNQSHPTEGDIYASTLGLNFKNPVQGLHEYCTKKGWKMPIFSVKETCKVDGLAQWKMKVMVNGQTYFADKFYDSKKNTKKAAAKAALRACGIKLR</sequence>
<feature type="compositionally biased region" description="Acidic residues" evidence="2">
    <location>
        <begin position="412"/>
        <end position="423"/>
    </location>
</feature>
<protein>
    <recommendedName>
        <fullName evidence="3">DRBM domain-containing protein</fullName>
    </recommendedName>
</protein>
<feature type="region of interest" description="Disordered" evidence="2">
    <location>
        <begin position="707"/>
        <end position="734"/>
    </location>
</feature>
<proteinExistence type="predicted"/>
<feature type="region of interest" description="Disordered" evidence="2">
    <location>
        <begin position="148"/>
        <end position="191"/>
    </location>
</feature>
<feature type="compositionally biased region" description="Basic and acidic residues" evidence="2">
    <location>
        <begin position="424"/>
        <end position="446"/>
    </location>
</feature>
<name>A0A553NAZ1_TIGCA</name>
<keyword evidence="5" id="KW-1185">Reference proteome</keyword>
<dbReference type="PROSITE" id="PS50137">
    <property type="entry name" value="DS_RBD"/>
    <property type="match status" value="1"/>
</dbReference>